<reference evidence="2 3" key="1">
    <citation type="journal article" date="2018" name="BMC Genomics">
        <title>Genomic evidence for intraspecific hybridization in a clonal and extremely halotolerant yeast.</title>
        <authorList>
            <person name="Gostincar C."/>
            <person name="Stajich J.E."/>
            <person name="Zupancic J."/>
            <person name="Zalar P."/>
            <person name="Gunde-Cimerman N."/>
        </authorList>
    </citation>
    <scope>NUCLEOTIDE SEQUENCE [LARGE SCALE GENOMIC DNA]</scope>
    <source>
        <strain evidence="2 3">EXF-171</strain>
    </source>
</reference>
<feature type="region of interest" description="Disordered" evidence="1">
    <location>
        <begin position="1"/>
        <end position="216"/>
    </location>
</feature>
<evidence type="ECO:0000313" key="2">
    <source>
        <dbReference type="EMBL" id="RMY75046.1"/>
    </source>
</evidence>
<accession>A0A3M7EFZ2</accession>
<feature type="compositionally biased region" description="Basic and acidic residues" evidence="1">
    <location>
        <begin position="166"/>
        <end position="189"/>
    </location>
</feature>
<evidence type="ECO:0000313" key="3">
    <source>
        <dbReference type="Proteomes" id="UP000281468"/>
    </source>
</evidence>
<evidence type="ECO:0000256" key="1">
    <source>
        <dbReference type="SAM" id="MobiDB-lite"/>
    </source>
</evidence>
<feature type="compositionally biased region" description="Polar residues" evidence="1">
    <location>
        <begin position="1"/>
        <end position="13"/>
    </location>
</feature>
<dbReference type="VEuPathDB" id="FungiDB:BTJ68_14196"/>
<gene>
    <name evidence="2" type="ORF">D0862_14002</name>
</gene>
<name>A0A3M7EFZ2_HORWE</name>
<dbReference type="Proteomes" id="UP000281468">
    <property type="component" value="Unassembled WGS sequence"/>
</dbReference>
<dbReference type="EMBL" id="QWIQ01000852">
    <property type="protein sequence ID" value="RMY75046.1"/>
    <property type="molecule type" value="Genomic_DNA"/>
</dbReference>
<comment type="caution">
    <text evidence="2">The sequence shown here is derived from an EMBL/GenBank/DDBJ whole genome shotgun (WGS) entry which is preliminary data.</text>
</comment>
<sequence length="216" mass="22731">MAVSAMSRSNAMTGNDAHACWKSTRYDESGTSSTTMAHDDLNPTGPAQPPLDQVYETQGNPITKEPAEQVSAQRHAREAAQQPTDQRIPAQQASYSEATPSSLGRGIVGAGPGEEAQGLTHQDVGRSNELEAEQMAAPGEGKIADAVTGNNPAVLSGGGEPGMETDLDRKKREQAPLREAVQEQQREGFDVGGVLGQRGGPANPVGKDNYPNTDRV</sequence>
<protein>
    <submittedName>
        <fullName evidence="2">Uncharacterized protein</fullName>
    </submittedName>
</protein>
<dbReference type="AlphaFoldDB" id="A0A3M7EFZ2"/>
<feature type="compositionally biased region" description="Polar residues" evidence="1">
    <location>
        <begin position="81"/>
        <end position="102"/>
    </location>
</feature>
<proteinExistence type="predicted"/>
<organism evidence="2 3">
    <name type="scientific">Hortaea werneckii</name>
    <name type="common">Black yeast</name>
    <name type="synonym">Cladosporium werneckii</name>
    <dbReference type="NCBI Taxonomy" id="91943"/>
    <lineage>
        <taxon>Eukaryota</taxon>
        <taxon>Fungi</taxon>
        <taxon>Dikarya</taxon>
        <taxon>Ascomycota</taxon>
        <taxon>Pezizomycotina</taxon>
        <taxon>Dothideomycetes</taxon>
        <taxon>Dothideomycetidae</taxon>
        <taxon>Mycosphaerellales</taxon>
        <taxon>Teratosphaeriaceae</taxon>
        <taxon>Hortaea</taxon>
    </lineage>
</organism>
<feature type="compositionally biased region" description="Gly residues" evidence="1">
    <location>
        <begin position="190"/>
        <end position="199"/>
    </location>
</feature>